<gene>
    <name evidence="7" type="primary">pflX</name>
    <name evidence="7" type="ORF">TST_0550</name>
</gene>
<reference evidence="8" key="1">
    <citation type="journal article" date="2018" name="Science">
        <title>A primordial and reversible TCA cycle in a facultatively chemolithoautotrophic thermophile.</title>
        <authorList>
            <person name="Nunoura T."/>
            <person name="Chikaraishi Y."/>
            <person name="Izaki R."/>
            <person name="Suwa T."/>
            <person name="Sato T."/>
            <person name="Harada T."/>
            <person name="Mori K."/>
            <person name="Kato Y."/>
            <person name="Miyazaki M."/>
            <person name="Shimamura S."/>
            <person name="Yanagawa K."/>
            <person name="Shuto A."/>
            <person name="Ohkouchi N."/>
            <person name="Fujita N."/>
            <person name="Takaki Y."/>
            <person name="Atomi H."/>
            <person name="Takai K."/>
        </authorList>
    </citation>
    <scope>NUCLEOTIDE SEQUENCE [LARGE SCALE GENOMIC DNA]</scope>
    <source>
        <strain evidence="8">DSM 17441 / JCM 13301 / NBRC 103674 / ABI70S6</strain>
    </source>
</reference>
<feature type="binding site" evidence="5">
    <location>
        <position position="82"/>
    </location>
    <ligand>
        <name>[4Fe-4S] cluster</name>
        <dbReference type="ChEBI" id="CHEBI:49883"/>
        <note>4Fe-4S-S-AdoMet</note>
    </ligand>
</feature>
<dbReference type="SFLD" id="SFLDS00029">
    <property type="entry name" value="Radical_SAM"/>
    <property type="match status" value="1"/>
</dbReference>
<dbReference type="InterPro" id="IPR016431">
    <property type="entry name" value="Pyrv-formate_lyase-activ_prd"/>
</dbReference>
<dbReference type="EMBL" id="AP013035">
    <property type="protein sequence ID" value="BAT71356.1"/>
    <property type="molecule type" value="Genomic_DNA"/>
</dbReference>
<dbReference type="InterPro" id="IPR040085">
    <property type="entry name" value="MJ0674-like"/>
</dbReference>
<evidence type="ECO:0000259" key="6">
    <source>
        <dbReference type="Pfam" id="PF04055"/>
    </source>
</evidence>
<keyword evidence="8" id="KW-1185">Reference proteome</keyword>
<dbReference type="GO" id="GO:0043365">
    <property type="term" value="F:[formate-C-acetyltransferase]-activating enzyme activity"/>
    <property type="evidence" value="ECO:0007669"/>
    <property type="project" value="UniProtKB-EC"/>
</dbReference>
<keyword evidence="7" id="KW-0560">Oxidoreductase</keyword>
<dbReference type="PIRSF" id="PIRSF004869">
    <property type="entry name" value="PflX_prd"/>
    <property type="match status" value="1"/>
</dbReference>
<evidence type="ECO:0000256" key="5">
    <source>
        <dbReference type="PIRSR" id="PIRSR004869-50"/>
    </source>
</evidence>
<dbReference type="AlphaFoldDB" id="A0A0S3QSS8"/>
<feature type="binding site" evidence="5">
    <location>
        <position position="85"/>
    </location>
    <ligand>
        <name>[4Fe-4S] cluster</name>
        <dbReference type="ChEBI" id="CHEBI:49883"/>
        <note>4Fe-4S-S-AdoMet</note>
    </ligand>
</feature>
<feature type="binding site" evidence="5">
    <location>
        <position position="78"/>
    </location>
    <ligand>
        <name>[4Fe-4S] cluster</name>
        <dbReference type="ChEBI" id="CHEBI:49883"/>
        <note>4Fe-4S-S-AdoMet</note>
    </ligand>
</feature>
<keyword evidence="7" id="KW-0456">Lyase</keyword>
<evidence type="ECO:0000313" key="7">
    <source>
        <dbReference type="EMBL" id="BAT71356.1"/>
    </source>
</evidence>
<dbReference type="EC" id="1.97.1.4" evidence="7"/>
<keyword evidence="7" id="KW-0670">Pyruvate</keyword>
<dbReference type="GO" id="GO:0016829">
    <property type="term" value="F:lyase activity"/>
    <property type="evidence" value="ECO:0007669"/>
    <property type="project" value="UniProtKB-KW"/>
</dbReference>
<evidence type="ECO:0000256" key="4">
    <source>
        <dbReference type="ARBA" id="ARBA00023014"/>
    </source>
</evidence>
<dbReference type="Proteomes" id="UP000063234">
    <property type="component" value="Chromosome"/>
</dbReference>
<dbReference type="SFLD" id="SFLDG01099">
    <property type="entry name" value="Uncharacterised_Radical_SAM_Su"/>
    <property type="match status" value="1"/>
</dbReference>
<evidence type="ECO:0000256" key="2">
    <source>
        <dbReference type="ARBA" id="ARBA00022723"/>
    </source>
</evidence>
<sequence>MPIYLDNLDKLKEVAEELWEYYSSCKLCPRSCKVNRWREYGYCKAPADLVISSYGPHFGEEPPLVGIGGSGTIFFTFCNLLCVFCQNYEISHLGYGEVVSEDDLANIMLKLQDMGCHNINLVTPTHYVPGIFKALYKAANRGLRLPLVYNCGGYESLEVIKKLDGLVDIYMPDMKFFDIKASKKYLKAPDYPGVVKSVVKEMYRQVGDLEIVNGLAIKGILIRHLVMPNYVEDSKRIMDFIAKELSKNAYVNIMFQYRPLFKAHEHKEIARRPYLWEYQEVVRYAESLGLWRGFGGRETM</sequence>
<comment type="cofactor">
    <cofactor evidence="5">
        <name>[4Fe-4S] cluster</name>
        <dbReference type="ChEBI" id="CHEBI:49883"/>
    </cofactor>
    <text evidence="5">Binds 1 [4Fe-4S] cluster. The cluster is coordinated with 3 cysteines and an exchangeable S-adenosyl-L-methionine.</text>
</comment>
<keyword evidence="1 5" id="KW-0949">S-adenosyl-L-methionine</keyword>
<dbReference type="GO" id="GO:0046872">
    <property type="term" value="F:metal ion binding"/>
    <property type="evidence" value="ECO:0007669"/>
    <property type="project" value="UniProtKB-KW"/>
</dbReference>
<dbReference type="GO" id="GO:0051536">
    <property type="term" value="F:iron-sulfur cluster binding"/>
    <property type="evidence" value="ECO:0007669"/>
    <property type="project" value="UniProtKB-KW"/>
</dbReference>
<dbReference type="OrthoDB" id="9781783at2"/>
<proteinExistence type="predicted"/>
<dbReference type="STRING" id="1298851.TST_0550"/>
<dbReference type="RefSeq" id="WP_068549276.1">
    <property type="nucleotide sequence ID" value="NZ_AP013035.1"/>
</dbReference>
<dbReference type="Gene3D" id="3.20.20.70">
    <property type="entry name" value="Aldolase class I"/>
    <property type="match status" value="1"/>
</dbReference>
<dbReference type="InterPro" id="IPR058240">
    <property type="entry name" value="rSAM_sf"/>
</dbReference>
<dbReference type="PATRIC" id="fig|1298851.3.peg.574"/>
<dbReference type="InterPro" id="IPR007197">
    <property type="entry name" value="rSAM"/>
</dbReference>
<keyword evidence="3 5" id="KW-0408">Iron</keyword>
<organism evidence="7 8">
    <name type="scientific">Thermosulfidibacter takaii (strain DSM 17441 / JCM 13301 / NBRC 103674 / ABI70S6)</name>
    <dbReference type="NCBI Taxonomy" id="1298851"/>
    <lineage>
        <taxon>Bacteria</taxon>
        <taxon>Pseudomonadati</taxon>
        <taxon>Thermosulfidibacterota</taxon>
        <taxon>Thermosulfidibacteria</taxon>
        <taxon>Thermosulfidibacterales</taxon>
        <taxon>Thermosulfidibacteraceae</taxon>
    </lineage>
</organism>
<protein>
    <submittedName>
        <fullName evidence="7">Pyruvate formate lyase activating enzyme</fullName>
        <ecNumber evidence="7">1.97.1.4</ecNumber>
    </submittedName>
</protein>
<dbReference type="PANTHER" id="PTHR43075:SF1">
    <property type="entry name" value="FORMATE LYASE ACTIVATING ENZYME, PUTATIVE (AFU_ORTHOLOGUE AFUA_2G15630)-RELATED"/>
    <property type="match status" value="1"/>
</dbReference>
<keyword evidence="4 5" id="KW-0411">Iron-sulfur</keyword>
<feature type="domain" description="Radical SAM core" evidence="6">
    <location>
        <begin position="73"/>
        <end position="238"/>
    </location>
</feature>
<name>A0A0S3QSS8_THET7</name>
<dbReference type="Pfam" id="PF04055">
    <property type="entry name" value="Radical_SAM"/>
    <property type="match status" value="1"/>
</dbReference>
<dbReference type="SUPFAM" id="SSF102114">
    <property type="entry name" value="Radical SAM enzymes"/>
    <property type="match status" value="1"/>
</dbReference>
<dbReference type="KEGG" id="ttk:TST_0550"/>
<keyword evidence="2 5" id="KW-0479">Metal-binding</keyword>
<evidence type="ECO:0000256" key="3">
    <source>
        <dbReference type="ARBA" id="ARBA00023004"/>
    </source>
</evidence>
<dbReference type="InterPro" id="IPR013785">
    <property type="entry name" value="Aldolase_TIM"/>
</dbReference>
<evidence type="ECO:0000256" key="1">
    <source>
        <dbReference type="ARBA" id="ARBA00022691"/>
    </source>
</evidence>
<evidence type="ECO:0000313" key="8">
    <source>
        <dbReference type="Proteomes" id="UP000063234"/>
    </source>
</evidence>
<dbReference type="CDD" id="cd01335">
    <property type="entry name" value="Radical_SAM"/>
    <property type="match status" value="1"/>
</dbReference>
<dbReference type="PANTHER" id="PTHR43075">
    <property type="entry name" value="FORMATE LYASE ACTIVATING ENZYME, PUTATIVE (AFU_ORTHOLOGUE AFUA_2G15630)-RELATED"/>
    <property type="match status" value="1"/>
</dbReference>
<accession>A0A0S3QSS8</accession>